<sequence length="469" mass="50600">MDLVQHALDPSTTVMMWNAVTSESGKPFIIPIVGLLIGAAMMAAPATNTVGKLVLYFGAQSFMNIYMGWVMRTSVTVPAGTFIARTNSTLESDLTGCPAGFALTAMQQVISFVVFMLFFTGAWFTPYRYTPKKLNSTFEVFCVIVFGCVFALNIALNNFSLGYISIAVNLIIRSCLPLSTFLSQQGLALFNLYPFKPCRPKEIILMVIGVACAAVFTLARIMGSASQGKGSSNMVLGVVVCVASLLCGSLNLALAGVLGETKLNVFDTVAYMAIPATLFLLPIAMFLQKPVPGEWPKVFGVSHMSDFEILQGVWALNNRTMAWLVLSGVFSFGYNIIQFSIVHTLSPSATAFGGNFNKAALIFLTLLLPFLRVHELPGPPYIQVIWGAVTVNIAAFSYYSYLQIRAKEDAGMQHEAQLLSEHDEDDEESTSHGPGDSGSSSSEDPGLWGALMGKFGLCAADYDSRAVAT</sequence>
<feature type="transmembrane region" description="Helical" evidence="6">
    <location>
        <begin position="162"/>
        <end position="182"/>
    </location>
</feature>
<dbReference type="AlphaFoldDB" id="A0A7S2IGP5"/>
<organism evidence="7">
    <name type="scientific">Zooxanthella nutricula</name>
    <dbReference type="NCBI Taxonomy" id="1333877"/>
    <lineage>
        <taxon>Eukaryota</taxon>
        <taxon>Sar</taxon>
        <taxon>Alveolata</taxon>
        <taxon>Dinophyceae</taxon>
        <taxon>Peridiniales</taxon>
        <taxon>Peridiniales incertae sedis</taxon>
        <taxon>Zooxanthella</taxon>
    </lineage>
</organism>
<accession>A0A7S2IGP5</accession>
<proteinExistence type="predicted"/>
<evidence type="ECO:0000256" key="1">
    <source>
        <dbReference type="ARBA" id="ARBA00004141"/>
    </source>
</evidence>
<dbReference type="PANTHER" id="PTHR11132">
    <property type="entry name" value="SOLUTE CARRIER FAMILY 35"/>
    <property type="match status" value="1"/>
</dbReference>
<feature type="transmembrane region" description="Helical" evidence="6">
    <location>
        <begin position="383"/>
        <end position="402"/>
    </location>
</feature>
<feature type="transmembrane region" description="Helical" evidence="6">
    <location>
        <begin position="320"/>
        <end position="337"/>
    </location>
</feature>
<feature type="transmembrane region" description="Helical" evidence="6">
    <location>
        <begin position="28"/>
        <end position="46"/>
    </location>
</feature>
<name>A0A7S2IGP5_9DINO</name>
<evidence type="ECO:0000256" key="6">
    <source>
        <dbReference type="SAM" id="Phobius"/>
    </source>
</evidence>
<feature type="transmembrane region" description="Helical" evidence="6">
    <location>
        <begin position="269"/>
        <end position="287"/>
    </location>
</feature>
<dbReference type="EMBL" id="HBGW01013367">
    <property type="protein sequence ID" value="CAD9517397.1"/>
    <property type="molecule type" value="Transcribed_RNA"/>
</dbReference>
<dbReference type="InterPro" id="IPR050186">
    <property type="entry name" value="TPT_transporter"/>
</dbReference>
<feature type="transmembrane region" description="Helical" evidence="6">
    <location>
        <begin position="203"/>
        <end position="222"/>
    </location>
</feature>
<feature type="region of interest" description="Disordered" evidence="5">
    <location>
        <begin position="419"/>
        <end position="447"/>
    </location>
</feature>
<dbReference type="GO" id="GO:0016020">
    <property type="term" value="C:membrane"/>
    <property type="evidence" value="ECO:0007669"/>
    <property type="project" value="UniProtKB-SubCell"/>
</dbReference>
<evidence type="ECO:0000256" key="5">
    <source>
        <dbReference type="SAM" id="MobiDB-lite"/>
    </source>
</evidence>
<evidence type="ECO:0000256" key="4">
    <source>
        <dbReference type="ARBA" id="ARBA00023136"/>
    </source>
</evidence>
<keyword evidence="2 6" id="KW-0812">Transmembrane</keyword>
<evidence type="ECO:0000256" key="2">
    <source>
        <dbReference type="ARBA" id="ARBA00022692"/>
    </source>
</evidence>
<reference evidence="7" key="1">
    <citation type="submission" date="2021-01" db="EMBL/GenBank/DDBJ databases">
        <authorList>
            <person name="Corre E."/>
            <person name="Pelletier E."/>
            <person name="Niang G."/>
            <person name="Scheremetjew M."/>
            <person name="Finn R."/>
            <person name="Kale V."/>
            <person name="Holt S."/>
            <person name="Cochrane G."/>
            <person name="Meng A."/>
            <person name="Brown T."/>
            <person name="Cohen L."/>
        </authorList>
    </citation>
    <scope>NUCLEOTIDE SEQUENCE</scope>
    <source>
        <strain evidence="7">RCC3387</strain>
    </source>
</reference>
<comment type="subcellular location">
    <subcellularLocation>
        <location evidence="1">Membrane</location>
        <topology evidence="1">Multi-pass membrane protein</topology>
    </subcellularLocation>
</comment>
<evidence type="ECO:0000256" key="3">
    <source>
        <dbReference type="ARBA" id="ARBA00022989"/>
    </source>
</evidence>
<evidence type="ECO:0000313" key="7">
    <source>
        <dbReference type="EMBL" id="CAD9517397.1"/>
    </source>
</evidence>
<keyword evidence="3 6" id="KW-1133">Transmembrane helix</keyword>
<feature type="transmembrane region" description="Helical" evidence="6">
    <location>
        <begin position="234"/>
        <end position="257"/>
    </location>
</feature>
<keyword evidence="4 6" id="KW-0472">Membrane</keyword>
<feature type="transmembrane region" description="Helical" evidence="6">
    <location>
        <begin position="349"/>
        <end position="371"/>
    </location>
</feature>
<feature type="transmembrane region" description="Helical" evidence="6">
    <location>
        <begin position="99"/>
        <end position="124"/>
    </location>
</feature>
<feature type="compositionally biased region" description="Low complexity" evidence="5">
    <location>
        <begin position="431"/>
        <end position="446"/>
    </location>
</feature>
<protein>
    <recommendedName>
        <fullName evidence="8">Sugar phosphate transporter domain-containing protein</fullName>
    </recommendedName>
</protein>
<evidence type="ECO:0008006" key="8">
    <source>
        <dbReference type="Google" id="ProtNLM"/>
    </source>
</evidence>
<gene>
    <name evidence="7" type="ORF">BRAN1462_LOCUS8509</name>
</gene>
<feature type="transmembrane region" description="Helical" evidence="6">
    <location>
        <begin position="136"/>
        <end position="156"/>
    </location>
</feature>